<dbReference type="AlphaFoldDB" id="A0A1M2VL14"/>
<evidence type="ECO:0000313" key="2">
    <source>
        <dbReference type="EMBL" id="OJT08289.1"/>
    </source>
</evidence>
<feature type="region of interest" description="Disordered" evidence="1">
    <location>
        <begin position="86"/>
        <end position="106"/>
    </location>
</feature>
<evidence type="ECO:0000256" key="1">
    <source>
        <dbReference type="SAM" id="MobiDB-lite"/>
    </source>
</evidence>
<name>A0A1M2VL14_TRAPU</name>
<proteinExistence type="predicted"/>
<accession>A0A1M2VL14</accession>
<sequence length="106" mass="10807">MKKGTDGTSNPVPRAVKTYHPGAKSTGFQVKLPSVASTTPSGTGSNCVALGRRLGALLVEIRNVTSSSGPKYVHLIVLDAQVFKGEKGPNMKEADGPSSGGVADAV</sequence>
<protein>
    <submittedName>
        <fullName evidence="2">Uncharacterized protein</fullName>
    </submittedName>
</protein>
<gene>
    <name evidence="2" type="ORF">TRAPUB_828</name>
</gene>
<keyword evidence="3" id="KW-1185">Reference proteome</keyword>
<feature type="region of interest" description="Disordered" evidence="1">
    <location>
        <begin position="1"/>
        <end position="24"/>
    </location>
</feature>
<feature type="compositionally biased region" description="Polar residues" evidence="1">
    <location>
        <begin position="1"/>
        <end position="11"/>
    </location>
</feature>
<dbReference type="EMBL" id="MNAD01001066">
    <property type="protein sequence ID" value="OJT08289.1"/>
    <property type="molecule type" value="Genomic_DNA"/>
</dbReference>
<dbReference type="Proteomes" id="UP000184267">
    <property type="component" value="Unassembled WGS sequence"/>
</dbReference>
<feature type="compositionally biased region" description="Basic and acidic residues" evidence="1">
    <location>
        <begin position="86"/>
        <end position="95"/>
    </location>
</feature>
<organism evidence="2 3">
    <name type="scientific">Trametes pubescens</name>
    <name type="common">White-rot fungus</name>
    <dbReference type="NCBI Taxonomy" id="154538"/>
    <lineage>
        <taxon>Eukaryota</taxon>
        <taxon>Fungi</taxon>
        <taxon>Dikarya</taxon>
        <taxon>Basidiomycota</taxon>
        <taxon>Agaricomycotina</taxon>
        <taxon>Agaricomycetes</taxon>
        <taxon>Polyporales</taxon>
        <taxon>Polyporaceae</taxon>
        <taxon>Trametes</taxon>
    </lineage>
</organism>
<evidence type="ECO:0000313" key="3">
    <source>
        <dbReference type="Proteomes" id="UP000184267"/>
    </source>
</evidence>
<comment type="caution">
    <text evidence="2">The sequence shown here is derived from an EMBL/GenBank/DDBJ whole genome shotgun (WGS) entry which is preliminary data.</text>
</comment>
<reference evidence="2 3" key="1">
    <citation type="submission" date="2016-10" db="EMBL/GenBank/DDBJ databases">
        <title>Genome sequence of the basidiomycete white-rot fungus Trametes pubescens.</title>
        <authorList>
            <person name="Makela M.R."/>
            <person name="Granchi Z."/>
            <person name="Peng M."/>
            <person name="De Vries R.P."/>
            <person name="Grigoriev I."/>
            <person name="Riley R."/>
            <person name="Hilden K."/>
        </authorList>
    </citation>
    <scope>NUCLEOTIDE SEQUENCE [LARGE SCALE GENOMIC DNA]</scope>
    <source>
        <strain evidence="2 3">FBCC735</strain>
    </source>
</reference>